<dbReference type="RefSeq" id="WP_132253289.1">
    <property type="nucleotide sequence ID" value="NZ_SMAL01000008.1"/>
</dbReference>
<evidence type="ECO:0000313" key="3">
    <source>
        <dbReference type="Proteomes" id="UP000294902"/>
    </source>
</evidence>
<feature type="transmembrane region" description="Helical" evidence="1">
    <location>
        <begin position="358"/>
        <end position="377"/>
    </location>
</feature>
<feature type="transmembrane region" description="Helical" evidence="1">
    <location>
        <begin position="496"/>
        <end position="520"/>
    </location>
</feature>
<evidence type="ECO:0000256" key="1">
    <source>
        <dbReference type="SAM" id="Phobius"/>
    </source>
</evidence>
<evidence type="ECO:0000313" key="2">
    <source>
        <dbReference type="EMBL" id="TCT13863.1"/>
    </source>
</evidence>
<gene>
    <name evidence="2" type="ORF">EDC18_108101</name>
</gene>
<dbReference type="Proteomes" id="UP000294902">
    <property type="component" value="Unassembled WGS sequence"/>
</dbReference>
<feature type="transmembrane region" description="Helical" evidence="1">
    <location>
        <begin position="398"/>
        <end position="423"/>
    </location>
</feature>
<organism evidence="2 3">
    <name type="scientific">Natranaerovirga pectinivora</name>
    <dbReference type="NCBI Taxonomy" id="682400"/>
    <lineage>
        <taxon>Bacteria</taxon>
        <taxon>Bacillati</taxon>
        <taxon>Bacillota</taxon>
        <taxon>Clostridia</taxon>
        <taxon>Lachnospirales</taxon>
        <taxon>Natranaerovirgaceae</taxon>
        <taxon>Natranaerovirga</taxon>
    </lineage>
</organism>
<sequence>MVSLFYILRKSFKNGLKQLVKKKLALLGYLVLYGFMIYGAIIVYRGKSGEGINPTSLQMYQSIMLGLIILTVVPSLYSCLGKISTAFRMADVNMIFVAPYHPAKILLFSQLRQAAQSFIIMIFMVIQAPYFTGGLDSGVSGFFLYGFAWMVLTLSISPICTGLFIVNMRLPKLKRMFKTLIIALAMSLIGYVILGAFGTSDPINGMLSRASSDWFLKIPLIGWYRSIFDSVAFGFTWETLISLALILLLVTTSLIISFKFATTDFFEDAITQSEKTEEALSAIKDGNQFKNLYKNKKARKVKFQFKKAKSKVILEKQLLEMKKKGLFLFDIKSLFIISALILVGSIVPQVEEIPSVKLLAGAVLLIYFIVIIVNIGVGKTELNKHYLYLIPDNNFEKLINLTILEGIKIFKDCFIGFLVVSIIFNENIFHGFLCGIILFMFVMIQSFLELICSKLFGNTQTQMLKGFIRFIFNIIILIPGISIAIAFGLLNISLTIALLIVVLIYLSITLMLSVPAAFSIKNPEFN</sequence>
<keyword evidence="1" id="KW-1133">Transmembrane helix</keyword>
<comment type="caution">
    <text evidence="2">The sequence shown here is derived from an EMBL/GenBank/DDBJ whole genome shotgun (WGS) entry which is preliminary data.</text>
</comment>
<feature type="transmembrane region" description="Helical" evidence="1">
    <location>
        <begin position="240"/>
        <end position="258"/>
    </location>
</feature>
<name>A0A4R3MMV1_9FIRM</name>
<dbReference type="OrthoDB" id="816862at2"/>
<feature type="transmembrane region" description="Helical" evidence="1">
    <location>
        <begin position="326"/>
        <end position="346"/>
    </location>
</feature>
<dbReference type="InterPro" id="IPR031584">
    <property type="entry name" value="Put_ABC_export"/>
</dbReference>
<keyword evidence="1" id="KW-0812">Transmembrane</keyword>
<feature type="transmembrane region" description="Helical" evidence="1">
    <location>
        <begin position="59"/>
        <end position="80"/>
    </location>
</feature>
<dbReference type="EMBL" id="SMAL01000008">
    <property type="protein sequence ID" value="TCT13863.1"/>
    <property type="molecule type" value="Genomic_DNA"/>
</dbReference>
<dbReference type="AlphaFoldDB" id="A0A4R3MMV1"/>
<feature type="transmembrane region" description="Helical" evidence="1">
    <location>
        <begin position="114"/>
        <end position="131"/>
    </location>
</feature>
<protein>
    <submittedName>
        <fullName evidence="2">Putative ABC exporter</fullName>
    </submittedName>
</protein>
<keyword evidence="1" id="KW-0472">Membrane</keyword>
<proteinExistence type="predicted"/>
<feature type="transmembrane region" description="Helical" evidence="1">
    <location>
        <begin position="143"/>
        <end position="167"/>
    </location>
</feature>
<reference evidence="2 3" key="1">
    <citation type="submission" date="2019-03" db="EMBL/GenBank/DDBJ databases">
        <title>Genomic Encyclopedia of Type Strains, Phase IV (KMG-IV): sequencing the most valuable type-strain genomes for metagenomic binning, comparative biology and taxonomic classification.</title>
        <authorList>
            <person name="Goeker M."/>
        </authorList>
    </citation>
    <scope>NUCLEOTIDE SEQUENCE [LARGE SCALE GENOMIC DNA]</scope>
    <source>
        <strain evidence="2 3">DSM 24629</strain>
    </source>
</reference>
<feature type="transmembrane region" description="Helical" evidence="1">
    <location>
        <begin position="429"/>
        <end position="450"/>
    </location>
</feature>
<accession>A0A4R3MMV1</accession>
<feature type="transmembrane region" description="Helical" evidence="1">
    <location>
        <begin position="179"/>
        <end position="198"/>
    </location>
</feature>
<feature type="transmembrane region" description="Helical" evidence="1">
    <location>
        <begin position="24"/>
        <end position="44"/>
    </location>
</feature>
<feature type="transmembrane region" description="Helical" evidence="1">
    <location>
        <begin position="470"/>
        <end position="490"/>
    </location>
</feature>
<keyword evidence="3" id="KW-1185">Reference proteome</keyword>
<dbReference type="Pfam" id="PF16962">
    <property type="entry name" value="ABC_export"/>
    <property type="match status" value="1"/>
</dbReference>